<sequence length="631" mass="71314">MFYSHQLLARKAPLGQIWMAATLHSKINRKRLDKLDIIKICEEILNPSVPMALRLSGILMGGVVIVYERKVKFLYDDVSRLLVEINEAWRIKPATDSTVLPKRKAQAKHEAVTLPEKITHMVMEQPTIFSEAEAARFRGMRLEDLDEQYVNVSLEDDDFSHAENHHQAEAENITLVDNFESGLAETDVFNHFERFDIADDETTVNITPDEHPQVPSMLVSSPPRQETPQQEQYYAAPSPVHEEPQQGGSQEEQEEKKMKPELFLTQQPPKASQEEQEEKKMKQPPKSSKRKSHRELPKVIMDNQIMIPGSMYQTWLKDTSSLVRKRRKINNNFIPSTKISDLMDVPPVALISYLDKSSELYYPKPLMQLWKECTEAKSPKTSTSGGGPSSSQEQQPRNSPPHEFGPQPGEYEMETGSHPMEFTDGMEKLRGNLSTEYDKAYNTLHSGHSGTPGSPGLSHRSASSSGGSGRRFMALDPEIHLPSGSGRSWSSKDVFIITMSKRRDRVFGNLDPVEEDIPLEQDVSNFKMRRLSDIGPTPDLLEETEPTQTPYEKRSDPIDKITESIQSHLQLHFDTPGAPQSESLSQLAYGMTKAKAARLFYQMTVLASTDYIKVTQLESYGDILISKGAKM</sequence>
<comment type="subcellular location">
    <subcellularLocation>
        <location evidence="1">Nucleus</location>
    </subcellularLocation>
</comment>
<dbReference type="InterPro" id="IPR023093">
    <property type="entry name" value="ScpA-like_C"/>
</dbReference>
<dbReference type="InterPro" id="IPR039781">
    <property type="entry name" value="Rad21/Rec8-like"/>
</dbReference>
<evidence type="ECO:0000256" key="1">
    <source>
        <dbReference type="ARBA" id="ARBA00004123"/>
    </source>
</evidence>
<dbReference type="Pfam" id="PF04825">
    <property type="entry name" value="Rad21_Rec8_N"/>
    <property type="match status" value="1"/>
</dbReference>
<dbReference type="GO" id="GO:0051754">
    <property type="term" value="P:meiotic sister chromatid cohesion, centromeric"/>
    <property type="evidence" value="ECO:0007669"/>
    <property type="project" value="TreeGrafter"/>
</dbReference>
<accession>A0AAQ3XHL7</accession>
<keyword evidence="8" id="KW-1185">Reference proteome</keyword>
<protein>
    <submittedName>
        <fullName evidence="7">Uncharacterized protein</fullName>
    </submittedName>
</protein>
<feature type="domain" description="Rad21/Rec8-like protein C-terminal eukaryotic" evidence="5">
    <location>
        <begin position="578"/>
        <end position="631"/>
    </location>
</feature>
<dbReference type="PANTHER" id="PTHR12585">
    <property type="entry name" value="SCC1 / RAD21 FAMILY MEMBER"/>
    <property type="match status" value="1"/>
</dbReference>
<feature type="region of interest" description="Disordered" evidence="4">
    <location>
        <begin position="442"/>
        <end position="470"/>
    </location>
</feature>
<dbReference type="GO" id="GO:0005634">
    <property type="term" value="C:nucleus"/>
    <property type="evidence" value="ECO:0007669"/>
    <property type="project" value="UniProtKB-SubCell"/>
</dbReference>
<dbReference type="GO" id="GO:0003682">
    <property type="term" value="F:chromatin binding"/>
    <property type="evidence" value="ECO:0007669"/>
    <property type="project" value="TreeGrafter"/>
</dbReference>
<dbReference type="SUPFAM" id="SSF46785">
    <property type="entry name" value="Winged helix' DNA-binding domain"/>
    <property type="match status" value="1"/>
</dbReference>
<feature type="region of interest" description="Disordered" evidence="4">
    <location>
        <begin position="534"/>
        <end position="555"/>
    </location>
</feature>
<evidence type="ECO:0000313" key="8">
    <source>
        <dbReference type="Proteomes" id="UP001341281"/>
    </source>
</evidence>
<dbReference type="Proteomes" id="UP001341281">
    <property type="component" value="Chromosome 10"/>
</dbReference>
<evidence type="ECO:0000256" key="4">
    <source>
        <dbReference type="SAM" id="MobiDB-lite"/>
    </source>
</evidence>
<feature type="region of interest" description="Disordered" evidence="4">
    <location>
        <begin position="375"/>
        <end position="424"/>
    </location>
</feature>
<evidence type="ECO:0000256" key="2">
    <source>
        <dbReference type="ARBA" id="ARBA00009870"/>
    </source>
</evidence>
<feature type="region of interest" description="Disordered" evidence="4">
    <location>
        <begin position="205"/>
        <end position="298"/>
    </location>
</feature>
<proteinExistence type="inferred from homology"/>
<evidence type="ECO:0000259" key="6">
    <source>
        <dbReference type="Pfam" id="PF04825"/>
    </source>
</evidence>
<keyword evidence="3" id="KW-0539">Nucleus</keyword>
<gene>
    <name evidence="7" type="ORF">U9M48_043883</name>
</gene>
<comment type="similarity">
    <text evidence="2">Belongs to the rad21 family.</text>
</comment>
<dbReference type="CDD" id="cd21793">
    <property type="entry name" value="Rad21_Rec8_M_AtSYN1-like"/>
    <property type="match status" value="1"/>
</dbReference>
<organism evidence="7 8">
    <name type="scientific">Paspalum notatum var. saurae</name>
    <dbReference type="NCBI Taxonomy" id="547442"/>
    <lineage>
        <taxon>Eukaryota</taxon>
        <taxon>Viridiplantae</taxon>
        <taxon>Streptophyta</taxon>
        <taxon>Embryophyta</taxon>
        <taxon>Tracheophyta</taxon>
        <taxon>Spermatophyta</taxon>
        <taxon>Magnoliopsida</taxon>
        <taxon>Liliopsida</taxon>
        <taxon>Poales</taxon>
        <taxon>Poaceae</taxon>
        <taxon>PACMAD clade</taxon>
        <taxon>Panicoideae</taxon>
        <taxon>Andropogonodae</taxon>
        <taxon>Paspaleae</taxon>
        <taxon>Paspalinae</taxon>
        <taxon>Paspalum</taxon>
    </lineage>
</organism>
<dbReference type="EMBL" id="CP144754">
    <property type="protein sequence ID" value="WVZ98440.1"/>
    <property type="molecule type" value="Genomic_DNA"/>
</dbReference>
<dbReference type="Gene3D" id="1.10.10.580">
    <property type="entry name" value="Structural maintenance of chromosome 1. Chain E"/>
    <property type="match status" value="1"/>
</dbReference>
<dbReference type="PANTHER" id="PTHR12585:SF64">
    <property type="entry name" value="SISTER CHROMATID COHESION 1 PROTEIN 1"/>
    <property type="match status" value="1"/>
</dbReference>
<dbReference type="InterPro" id="IPR006909">
    <property type="entry name" value="Rad21/Rec8_C_eu"/>
</dbReference>
<dbReference type="GO" id="GO:0008278">
    <property type="term" value="C:cohesin complex"/>
    <property type="evidence" value="ECO:0007669"/>
    <property type="project" value="InterPro"/>
</dbReference>
<evidence type="ECO:0000259" key="5">
    <source>
        <dbReference type="Pfam" id="PF04824"/>
    </source>
</evidence>
<evidence type="ECO:0000313" key="7">
    <source>
        <dbReference type="EMBL" id="WVZ98440.1"/>
    </source>
</evidence>
<dbReference type="InterPro" id="IPR006910">
    <property type="entry name" value="Rad21_Rec8_N"/>
</dbReference>
<feature type="compositionally biased region" description="Polar residues" evidence="4">
    <location>
        <begin position="218"/>
        <end position="232"/>
    </location>
</feature>
<feature type="domain" description="Rad21/Rec8-like protein N-terminal" evidence="6">
    <location>
        <begin position="1"/>
        <end position="107"/>
    </location>
</feature>
<feature type="compositionally biased region" description="Low complexity" evidence="4">
    <location>
        <begin position="443"/>
        <end position="465"/>
    </location>
</feature>
<reference evidence="7 8" key="1">
    <citation type="submission" date="2024-02" db="EMBL/GenBank/DDBJ databases">
        <title>High-quality chromosome-scale genome assembly of Pensacola bahiagrass (Paspalum notatum Flugge var. saurae).</title>
        <authorList>
            <person name="Vega J.M."/>
            <person name="Podio M."/>
            <person name="Orjuela J."/>
            <person name="Siena L.A."/>
            <person name="Pessino S.C."/>
            <person name="Combes M.C."/>
            <person name="Mariac C."/>
            <person name="Albertini E."/>
            <person name="Pupilli F."/>
            <person name="Ortiz J.P.A."/>
            <person name="Leblanc O."/>
        </authorList>
    </citation>
    <scope>NUCLEOTIDE SEQUENCE [LARGE SCALE GENOMIC DNA]</scope>
    <source>
        <strain evidence="7">R1</strain>
        <tissue evidence="7">Leaf</tissue>
    </source>
</reference>
<dbReference type="InterPro" id="IPR036390">
    <property type="entry name" value="WH_DNA-bd_sf"/>
</dbReference>
<name>A0AAQ3XHL7_PASNO</name>
<evidence type="ECO:0000256" key="3">
    <source>
        <dbReference type="ARBA" id="ARBA00023242"/>
    </source>
</evidence>
<dbReference type="AlphaFoldDB" id="A0AAQ3XHL7"/>
<dbReference type="Pfam" id="PF04824">
    <property type="entry name" value="Rad21_Rec8"/>
    <property type="match status" value="1"/>
</dbReference>